<name>A0ABW5LD35_9FLAO</name>
<dbReference type="InterPro" id="IPR018062">
    <property type="entry name" value="HTH_AraC-typ_CS"/>
</dbReference>
<dbReference type="PROSITE" id="PS00041">
    <property type="entry name" value="HTH_ARAC_FAMILY_1"/>
    <property type="match status" value="1"/>
</dbReference>
<keyword evidence="6" id="KW-1185">Reference proteome</keyword>
<keyword evidence="2" id="KW-0238">DNA-binding</keyword>
<keyword evidence="3" id="KW-0804">Transcription</keyword>
<organism evidence="5 6">
    <name type="scientific">Aquimarina rubra</name>
    <dbReference type="NCBI Taxonomy" id="1920033"/>
    <lineage>
        <taxon>Bacteria</taxon>
        <taxon>Pseudomonadati</taxon>
        <taxon>Bacteroidota</taxon>
        <taxon>Flavobacteriia</taxon>
        <taxon>Flavobacteriales</taxon>
        <taxon>Flavobacteriaceae</taxon>
        <taxon>Aquimarina</taxon>
    </lineage>
</organism>
<dbReference type="SMART" id="SM00342">
    <property type="entry name" value="HTH_ARAC"/>
    <property type="match status" value="1"/>
</dbReference>
<dbReference type="PANTHER" id="PTHR43280:SF29">
    <property type="entry name" value="ARAC-FAMILY TRANSCRIPTIONAL REGULATOR"/>
    <property type="match status" value="1"/>
</dbReference>
<dbReference type="SUPFAM" id="SSF46689">
    <property type="entry name" value="Homeodomain-like"/>
    <property type="match status" value="1"/>
</dbReference>
<proteinExistence type="predicted"/>
<dbReference type="PROSITE" id="PS01124">
    <property type="entry name" value="HTH_ARAC_FAMILY_2"/>
    <property type="match status" value="1"/>
</dbReference>
<evidence type="ECO:0000259" key="4">
    <source>
        <dbReference type="PROSITE" id="PS01124"/>
    </source>
</evidence>
<protein>
    <submittedName>
        <fullName evidence="5">Helix-turn-helix domain-containing protein</fullName>
    </submittedName>
</protein>
<keyword evidence="1" id="KW-0805">Transcription regulation</keyword>
<dbReference type="Gene3D" id="1.10.10.60">
    <property type="entry name" value="Homeodomain-like"/>
    <property type="match status" value="2"/>
</dbReference>
<dbReference type="Proteomes" id="UP001597319">
    <property type="component" value="Unassembled WGS sequence"/>
</dbReference>
<dbReference type="PANTHER" id="PTHR43280">
    <property type="entry name" value="ARAC-FAMILY TRANSCRIPTIONAL REGULATOR"/>
    <property type="match status" value="1"/>
</dbReference>
<dbReference type="EMBL" id="JBHULE010000002">
    <property type="protein sequence ID" value="MFD2561613.1"/>
    <property type="molecule type" value="Genomic_DNA"/>
</dbReference>
<sequence>MKKPYVFKAFTEKYQNSTIERNEASKIMRKLQTLMEEKKLYLNPTLSLFELSAELSISSKELSQVINQIESKNYSQYISEYRVKEAQHLLTAPDYSKITITAIAYDSGFNSISTFNSAFKKHSGMTAFEYRKANE</sequence>
<gene>
    <name evidence="5" type="ORF">ACFSR1_02955</name>
</gene>
<evidence type="ECO:0000313" key="6">
    <source>
        <dbReference type="Proteomes" id="UP001597319"/>
    </source>
</evidence>
<evidence type="ECO:0000256" key="3">
    <source>
        <dbReference type="ARBA" id="ARBA00023163"/>
    </source>
</evidence>
<evidence type="ECO:0000313" key="5">
    <source>
        <dbReference type="EMBL" id="MFD2561613.1"/>
    </source>
</evidence>
<dbReference type="RefSeq" id="WP_378289463.1">
    <property type="nucleotide sequence ID" value="NZ_JBHULE010000002.1"/>
</dbReference>
<evidence type="ECO:0000256" key="1">
    <source>
        <dbReference type="ARBA" id="ARBA00023015"/>
    </source>
</evidence>
<evidence type="ECO:0000256" key="2">
    <source>
        <dbReference type="ARBA" id="ARBA00023125"/>
    </source>
</evidence>
<accession>A0ABW5LD35</accession>
<reference evidence="6" key="1">
    <citation type="journal article" date="2019" name="Int. J. Syst. Evol. Microbiol.">
        <title>The Global Catalogue of Microorganisms (GCM) 10K type strain sequencing project: providing services to taxonomists for standard genome sequencing and annotation.</title>
        <authorList>
            <consortium name="The Broad Institute Genomics Platform"/>
            <consortium name="The Broad Institute Genome Sequencing Center for Infectious Disease"/>
            <person name="Wu L."/>
            <person name="Ma J."/>
        </authorList>
    </citation>
    <scope>NUCLEOTIDE SEQUENCE [LARGE SCALE GENOMIC DNA]</scope>
    <source>
        <strain evidence="6">KCTC 52274</strain>
    </source>
</reference>
<dbReference type="InterPro" id="IPR009057">
    <property type="entry name" value="Homeodomain-like_sf"/>
</dbReference>
<dbReference type="InterPro" id="IPR018060">
    <property type="entry name" value="HTH_AraC"/>
</dbReference>
<dbReference type="Pfam" id="PF12833">
    <property type="entry name" value="HTH_18"/>
    <property type="match status" value="1"/>
</dbReference>
<comment type="caution">
    <text evidence="5">The sequence shown here is derived from an EMBL/GenBank/DDBJ whole genome shotgun (WGS) entry which is preliminary data.</text>
</comment>
<feature type="domain" description="HTH araC/xylS-type" evidence="4">
    <location>
        <begin position="25"/>
        <end position="133"/>
    </location>
</feature>